<evidence type="ECO:0000259" key="4">
    <source>
        <dbReference type="Pfam" id="PF08840"/>
    </source>
</evidence>
<dbReference type="Gene3D" id="3.40.50.1820">
    <property type="entry name" value="alpha/beta hydrolase"/>
    <property type="match status" value="1"/>
</dbReference>
<dbReference type="GO" id="GO:0006637">
    <property type="term" value="P:acyl-CoA metabolic process"/>
    <property type="evidence" value="ECO:0007669"/>
    <property type="project" value="InterPro"/>
</dbReference>
<evidence type="ECO:0000256" key="1">
    <source>
        <dbReference type="ARBA" id="ARBA00006538"/>
    </source>
</evidence>
<dbReference type="InterPro" id="IPR014940">
    <property type="entry name" value="BAAT_C"/>
</dbReference>
<dbReference type="PANTHER" id="PTHR10824">
    <property type="entry name" value="ACYL-COENZYME A THIOESTERASE-RELATED"/>
    <property type="match status" value="1"/>
</dbReference>
<dbReference type="GO" id="GO:0047617">
    <property type="term" value="F:fatty acyl-CoA hydrolase activity"/>
    <property type="evidence" value="ECO:0007669"/>
    <property type="project" value="TreeGrafter"/>
</dbReference>
<dbReference type="OrthoDB" id="6347013at2759"/>
<feature type="active site" description="Charge relay system" evidence="2">
    <location>
        <position position="239"/>
    </location>
</feature>
<feature type="domain" description="BAAT/Acyl-CoA thioester hydrolase C-terminal" evidence="4">
    <location>
        <begin position="211"/>
        <end position="418"/>
    </location>
</feature>
<dbReference type="EMBL" id="CADEPM010000002">
    <property type="protein sequence ID" value="CAB3400864.1"/>
    <property type="molecule type" value="Genomic_DNA"/>
</dbReference>
<dbReference type="Proteomes" id="UP000494206">
    <property type="component" value="Unassembled WGS sequence"/>
</dbReference>
<evidence type="ECO:0000313" key="5">
    <source>
        <dbReference type="EMBL" id="CAB3400864.1"/>
    </source>
</evidence>
<dbReference type="InterPro" id="IPR029058">
    <property type="entry name" value="AB_hydrolase_fold"/>
</dbReference>
<dbReference type="InterPro" id="IPR042490">
    <property type="entry name" value="Thio_Ohase/BAAT_N"/>
</dbReference>
<accession>A0A8S1EIL6</accession>
<feature type="active site" description="Charge relay system" evidence="2">
    <location>
        <position position="367"/>
    </location>
</feature>
<dbReference type="InterPro" id="IPR016662">
    <property type="entry name" value="Acyl-CoA_thioEstase_long-chain"/>
</dbReference>
<evidence type="ECO:0000313" key="6">
    <source>
        <dbReference type="Proteomes" id="UP000494206"/>
    </source>
</evidence>
<comment type="similarity">
    <text evidence="1">Belongs to the C/M/P thioester hydrolase family.</text>
</comment>
<feature type="active site" description="Charge relay system" evidence="2">
    <location>
        <position position="335"/>
    </location>
</feature>
<reference evidence="5 6" key="1">
    <citation type="submission" date="2020-04" db="EMBL/GenBank/DDBJ databases">
        <authorList>
            <person name="Laetsch R D."/>
            <person name="Stevens L."/>
            <person name="Kumar S."/>
            <person name="Blaxter L. M."/>
        </authorList>
    </citation>
    <scope>NUCLEOTIDE SEQUENCE [LARGE SCALE GENOMIC DNA]</scope>
</reference>
<evidence type="ECO:0000256" key="2">
    <source>
        <dbReference type="PIRSR" id="PIRSR016521-1"/>
    </source>
</evidence>
<dbReference type="PANTHER" id="PTHR10824:SF4">
    <property type="entry name" value="ACYL-COENZYME A THIOESTERASE 1-LIKE"/>
    <property type="match status" value="1"/>
</dbReference>
<evidence type="ECO:0000259" key="3">
    <source>
        <dbReference type="Pfam" id="PF04775"/>
    </source>
</evidence>
<protein>
    <recommendedName>
        <fullName evidence="7">BAAT/Acyl-CoA thioester hydrolase C-terminal domain-containing protein</fullName>
    </recommendedName>
</protein>
<dbReference type="AlphaFoldDB" id="A0A8S1EIL6"/>
<comment type="caution">
    <text evidence="5">The sequence shown here is derived from an EMBL/GenBank/DDBJ whole genome shotgun (WGS) entry which is preliminary data.</text>
</comment>
<proteinExistence type="inferred from homology"/>
<dbReference type="GO" id="GO:0006631">
    <property type="term" value="P:fatty acid metabolic process"/>
    <property type="evidence" value="ECO:0007669"/>
    <property type="project" value="TreeGrafter"/>
</dbReference>
<feature type="domain" description="Acyl-CoA thioester hydrolase/bile acid-CoA amino acid N-acetyltransferase" evidence="3">
    <location>
        <begin position="14"/>
        <end position="134"/>
    </location>
</feature>
<dbReference type="Pfam" id="PF04775">
    <property type="entry name" value="Bile_Hydr_Trans"/>
    <property type="match status" value="1"/>
</dbReference>
<dbReference type="InterPro" id="IPR006862">
    <property type="entry name" value="Thio_Ohase/aa_AcTrfase"/>
</dbReference>
<dbReference type="Pfam" id="PF08840">
    <property type="entry name" value="BAAT_C"/>
    <property type="match status" value="1"/>
</dbReference>
<dbReference type="Gene3D" id="2.60.40.2240">
    <property type="entry name" value="Acyl-CoA thioester hydrolase/BAAT N-terminal domain"/>
    <property type="match status" value="1"/>
</dbReference>
<dbReference type="PIRSF" id="PIRSF016521">
    <property type="entry name" value="Acyl-CoA_hydro"/>
    <property type="match status" value="1"/>
</dbReference>
<sequence>MSIIIDPCDSLVHEHVHIWIRDLEPNTIYRVELRLLHPIGIYRSFGVFKTNAIGVIDLSKDSPIRGTYAGVRRMGLFESVEPTDTIRQGAYCKCTPPDDFNYELRVTSSDGVLRCSKTLKKRLLHPNVERIEIDHLVSDTEGTSSVINSRKVVGTLFKPFGDGPFPAVIDISGTGGGINEQKGAALSSRGFCVLSLAFFQYKNLPEVMQKVDVQYFEDAIDFMRSLPFTTDKIGFQGVSFGGTLAIYLSTLIPTIKAVVSINGSYSMDNISYITVHGEMPKVAVFPQDGKNLYFLNSLMCYDKMVRNLEYNSDARFKLENSSPETVYRFVSSLDDLSTPTIYATNLLTAKLKKLKRDYEVHFLPGGHLMDPPCYPAHPTVFAKFAGMHQAYGGDFALHGKSQFEAWEATVAFFKKHLSSDGSSFTTTSKI</sequence>
<dbReference type="SUPFAM" id="SSF53474">
    <property type="entry name" value="alpha/beta-Hydrolases"/>
    <property type="match status" value="1"/>
</dbReference>
<gene>
    <name evidence="5" type="ORF">CBOVIS_LOCUS3704</name>
</gene>
<name>A0A8S1EIL6_9PELO</name>
<organism evidence="5 6">
    <name type="scientific">Caenorhabditis bovis</name>
    <dbReference type="NCBI Taxonomy" id="2654633"/>
    <lineage>
        <taxon>Eukaryota</taxon>
        <taxon>Metazoa</taxon>
        <taxon>Ecdysozoa</taxon>
        <taxon>Nematoda</taxon>
        <taxon>Chromadorea</taxon>
        <taxon>Rhabditida</taxon>
        <taxon>Rhabditina</taxon>
        <taxon>Rhabditomorpha</taxon>
        <taxon>Rhabditoidea</taxon>
        <taxon>Rhabditidae</taxon>
        <taxon>Peloderinae</taxon>
        <taxon>Caenorhabditis</taxon>
    </lineage>
</organism>
<keyword evidence="6" id="KW-1185">Reference proteome</keyword>
<evidence type="ECO:0008006" key="7">
    <source>
        <dbReference type="Google" id="ProtNLM"/>
    </source>
</evidence>